<dbReference type="InterPro" id="IPR002059">
    <property type="entry name" value="CSP_DNA-bd"/>
</dbReference>
<dbReference type="eggNOG" id="COG1278">
    <property type="taxonomic scope" value="Bacteria"/>
</dbReference>
<dbReference type="PANTHER" id="PTHR46109:SF1">
    <property type="entry name" value="PROTEIN LIN-28 HOMOLOG"/>
    <property type="match status" value="1"/>
</dbReference>
<dbReference type="GO" id="GO:0005737">
    <property type="term" value="C:cytoplasm"/>
    <property type="evidence" value="ECO:0007669"/>
    <property type="project" value="UniProtKB-SubCell"/>
</dbReference>
<proteinExistence type="predicted"/>
<gene>
    <name evidence="3" type="ORF">C9J27_07900</name>
</gene>
<accession>A0A2T3KJ77</accession>
<dbReference type="InterPro" id="IPR012340">
    <property type="entry name" value="NA-bd_OB-fold"/>
</dbReference>
<dbReference type="PANTHER" id="PTHR46109">
    <property type="entry name" value="PROTEIN LIN-28"/>
    <property type="match status" value="1"/>
</dbReference>
<dbReference type="InterPro" id="IPR012156">
    <property type="entry name" value="Cold_shock_CspA"/>
</dbReference>
<evidence type="ECO:0000313" key="3">
    <source>
        <dbReference type="EMBL" id="PSU99555.1"/>
    </source>
</evidence>
<evidence type="ECO:0000256" key="1">
    <source>
        <dbReference type="ARBA" id="ARBA00004496"/>
    </source>
</evidence>
<dbReference type="GO" id="GO:0031054">
    <property type="term" value="P:pre-miRNA processing"/>
    <property type="evidence" value="ECO:0007669"/>
    <property type="project" value="TreeGrafter"/>
</dbReference>
<dbReference type="Gene3D" id="2.40.50.140">
    <property type="entry name" value="Nucleic acid-binding proteins"/>
    <property type="match status" value="1"/>
</dbReference>
<comment type="caution">
    <text evidence="3">The sequence shown here is derived from an EMBL/GenBank/DDBJ whole genome shotgun (WGS) entry which is preliminary data.</text>
</comment>
<dbReference type="SUPFAM" id="SSF50249">
    <property type="entry name" value="Nucleic acid-binding proteins"/>
    <property type="match status" value="1"/>
</dbReference>
<dbReference type="Proteomes" id="UP000241426">
    <property type="component" value="Unassembled WGS sequence"/>
</dbReference>
<dbReference type="InterPro" id="IPR051373">
    <property type="entry name" value="Lin-28_RNA-binding"/>
</dbReference>
<comment type="subcellular location">
    <subcellularLocation>
        <location evidence="1">Cytoplasm</location>
    </subcellularLocation>
</comment>
<name>A0A0B7JCS8_9GAMM</name>
<evidence type="ECO:0000313" key="4">
    <source>
        <dbReference type="Proteomes" id="UP000241426"/>
    </source>
</evidence>
<dbReference type="EMBL" id="PYNF01000005">
    <property type="protein sequence ID" value="PSU99555.1"/>
    <property type="molecule type" value="Genomic_DNA"/>
</dbReference>
<sequence>MSNKTLGLVKWFNEEKCFGFLTQDSSGVDVFVHFLATVSEGFKALTEGQKTT</sequence>
<dbReference type="PROSITE" id="PS51857">
    <property type="entry name" value="CSD_2"/>
    <property type="match status" value="1"/>
</dbReference>
<protein>
    <submittedName>
        <fullName evidence="3">Cold-shock protein</fullName>
    </submittedName>
</protein>
<organism evidence="3 4">
    <name type="scientific">Photobacterium kishitanii</name>
    <dbReference type="NCBI Taxonomy" id="318456"/>
    <lineage>
        <taxon>Bacteria</taxon>
        <taxon>Pseudomonadati</taxon>
        <taxon>Pseudomonadota</taxon>
        <taxon>Gammaproteobacteria</taxon>
        <taxon>Vibrionales</taxon>
        <taxon>Vibrionaceae</taxon>
        <taxon>Photobacterium</taxon>
    </lineage>
</organism>
<dbReference type="GO" id="GO:0003729">
    <property type="term" value="F:mRNA binding"/>
    <property type="evidence" value="ECO:0007669"/>
    <property type="project" value="TreeGrafter"/>
</dbReference>
<dbReference type="AlphaFoldDB" id="A0A0B7JCS8"/>
<accession>A0A0B7JCS8</accession>
<evidence type="ECO:0000256" key="2">
    <source>
        <dbReference type="ARBA" id="ARBA00022490"/>
    </source>
</evidence>
<dbReference type="Pfam" id="PF00313">
    <property type="entry name" value="CSD"/>
    <property type="match status" value="1"/>
</dbReference>
<dbReference type="PRINTS" id="PR00050">
    <property type="entry name" value="COLDSHOCK"/>
</dbReference>
<reference evidence="3 4" key="1">
    <citation type="submission" date="2018-01" db="EMBL/GenBank/DDBJ databases">
        <title>Whole genome sequencing of Histamine producing bacteria.</title>
        <authorList>
            <person name="Butler K."/>
        </authorList>
    </citation>
    <scope>NUCLEOTIDE SEQUENCE [LARGE SCALE GENOMIC DNA]</scope>
    <source>
        <strain evidence="3 4">FS-7.2</strain>
    </source>
</reference>
<dbReference type="PIRSF" id="PIRSF002599">
    <property type="entry name" value="Cold_shock_A"/>
    <property type="match status" value="1"/>
</dbReference>
<keyword evidence="2" id="KW-0963">Cytoplasm</keyword>
<dbReference type="CDD" id="cd04458">
    <property type="entry name" value="CSP_CDS"/>
    <property type="match status" value="1"/>
</dbReference>